<comment type="caution">
    <text evidence="6">The sequence shown here is derived from an EMBL/GenBank/DDBJ whole genome shotgun (WGS) entry which is preliminary data.</text>
</comment>
<dbReference type="EMBL" id="JALJXV010000003">
    <property type="protein sequence ID" value="MCP1674492.1"/>
    <property type="molecule type" value="Genomic_DNA"/>
</dbReference>
<feature type="domain" description="Endonuclease/exonuclease/phosphatase" evidence="5">
    <location>
        <begin position="34"/>
        <end position="200"/>
    </location>
</feature>
<keyword evidence="7" id="KW-1185">Reference proteome</keyword>
<dbReference type="CDD" id="cd10283">
    <property type="entry name" value="MnuA_DNase1-like"/>
    <property type="match status" value="1"/>
</dbReference>
<dbReference type="RefSeq" id="WP_253476523.1">
    <property type="nucleotide sequence ID" value="NZ_JALJXV010000003.1"/>
</dbReference>
<keyword evidence="3 6" id="KW-0378">Hydrolase</keyword>
<dbReference type="PANTHER" id="PTHR11371">
    <property type="entry name" value="DEOXYRIBONUCLEASE"/>
    <property type="match status" value="1"/>
</dbReference>
<dbReference type="InterPro" id="IPR036691">
    <property type="entry name" value="Endo/exonu/phosph_ase_sf"/>
</dbReference>
<dbReference type="InterPro" id="IPR005135">
    <property type="entry name" value="Endo/exonuclease/phosphatase"/>
</dbReference>
<dbReference type="SUPFAM" id="SSF56219">
    <property type="entry name" value="DNase I-like"/>
    <property type="match status" value="1"/>
</dbReference>
<evidence type="ECO:0000259" key="5">
    <source>
        <dbReference type="Pfam" id="PF03372"/>
    </source>
</evidence>
<dbReference type="GO" id="GO:0006308">
    <property type="term" value="P:DNA catabolic process"/>
    <property type="evidence" value="ECO:0007669"/>
    <property type="project" value="InterPro"/>
</dbReference>
<dbReference type="Gene3D" id="3.40.10.10">
    <property type="entry name" value="DNA Methylphosphotriester Repair Domain"/>
    <property type="match status" value="1"/>
</dbReference>
<accession>A0AAE3G305</accession>
<dbReference type="Pfam" id="PF03372">
    <property type="entry name" value="Exo_endo_phos"/>
    <property type="match status" value="1"/>
</dbReference>
<evidence type="ECO:0000313" key="7">
    <source>
        <dbReference type="Proteomes" id="UP001205843"/>
    </source>
</evidence>
<dbReference type="GO" id="GO:0004519">
    <property type="term" value="F:endonuclease activity"/>
    <property type="evidence" value="ECO:0007669"/>
    <property type="project" value="UniProtKB-KW"/>
</dbReference>
<dbReference type="SMART" id="SM00476">
    <property type="entry name" value="DNaseIc"/>
    <property type="match status" value="1"/>
</dbReference>
<evidence type="ECO:0000313" key="6">
    <source>
        <dbReference type="EMBL" id="MCP1674492.1"/>
    </source>
</evidence>
<dbReference type="GO" id="GO:0004536">
    <property type="term" value="F:DNA nuclease activity"/>
    <property type="evidence" value="ECO:0007669"/>
    <property type="project" value="InterPro"/>
</dbReference>
<evidence type="ECO:0000256" key="1">
    <source>
        <dbReference type="ARBA" id="ARBA00007359"/>
    </source>
</evidence>
<dbReference type="AlphaFoldDB" id="A0AAE3G305"/>
<dbReference type="InterPro" id="IPR035451">
    <property type="entry name" value="Ada-like_dom_sf"/>
</dbReference>
<keyword evidence="6" id="KW-0255">Endonuclease</keyword>
<dbReference type="PANTHER" id="PTHR11371:SF31">
    <property type="entry name" value="EXTRACELLULAR NUCLEASE"/>
    <property type="match status" value="1"/>
</dbReference>
<evidence type="ECO:0000256" key="2">
    <source>
        <dbReference type="ARBA" id="ARBA00022722"/>
    </source>
</evidence>
<feature type="compositionally biased region" description="Basic and acidic residues" evidence="4">
    <location>
        <begin position="291"/>
        <end position="311"/>
    </location>
</feature>
<name>A0AAE3G305_9GAMM</name>
<protein>
    <submittedName>
        <fullName evidence="6">Endonuclease/exonuclease/phosphatase family metal-dependent hydrolase</fullName>
    </submittedName>
</protein>
<dbReference type="Gene3D" id="3.60.10.10">
    <property type="entry name" value="Endonuclease/exonuclease/phosphatase"/>
    <property type="match status" value="1"/>
</dbReference>
<sequence length="364" mass="39739">MDRGRWQGLKAVLIGLVLLASALPGVASAELRIASWNIQNMGWGEHKRFDLLAEVMDAFDLVAVQEVMNAEAAYRLHGKLEATSGERWGLVYSDRQGRTRYQEKYAYYWRESAARFTGEAFTALDPQDVFVRPPMVARFVSERSGERLVLATLHAIYGNTVAERQGEARALRALHDFVIERFAEGDPLVILGDFNLPPRNPAWAELTAVMEPLITEGATTVSTIEGRMANLYDNIFVPRSNPPPLASAGIVMVHEALGITNAMMRAQVSDHVPVYARLTGAPAIGPIARADGVDPGRQADNDAEHAPDHRAPGSGGAVRGNRNSRVFHRPDCPSYSRVGEANRVHFESAAAALSAGYRLAGNCP</sequence>
<dbReference type="GO" id="GO:0016787">
    <property type="term" value="F:hydrolase activity"/>
    <property type="evidence" value="ECO:0007669"/>
    <property type="project" value="UniProtKB-KW"/>
</dbReference>
<dbReference type="Proteomes" id="UP001205843">
    <property type="component" value="Unassembled WGS sequence"/>
</dbReference>
<gene>
    <name evidence="6" type="ORF">J2T57_001594</name>
</gene>
<feature type="region of interest" description="Disordered" evidence="4">
    <location>
        <begin position="291"/>
        <end position="331"/>
    </location>
</feature>
<evidence type="ECO:0000256" key="3">
    <source>
        <dbReference type="ARBA" id="ARBA00022801"/>
    </source>
</evidence>
<keyword evidence="2" id="KW-0540">Nuclease</keyword>
<organism evidence="6 7">
    <name type="scientific">Natronocella acetinitrilica</name>
    <dbReference type="NCBI Taxonomy" id="414046"/>
    <lineage>
        <taxon>Bacteria</taxon>
        <taxon>Pseudomonadati</taxon>
        <taxon>Pseudomonadota</taxon>
        <taxon>Gammaproteobacteria</taxon>
        <taxon>Chromatiales</taxon>
        <taxon>Ectothiorhodospiraceae</taxon>
        <taxon>Natronocella</taxon>
    </lineage>
</organism>
<proteinExistence type="inferred from homology"/>
<evidence type="ECO:0000256" key="4">
    <source>
        <dbReference type="SAM" id="MobiDB-lite"/>
    </source>
</evidence>
<dbReference type="SUPFAM" id="SSF57884">
    <property type="entry name" value="Ada DNA repair protein, N-terminal domain (N-Ada 10)"/>
    <property type="match status" value="1"/>
</dbReference>
<reference evidence="6" key="1">
    <citation type="submission" date="2022-03" db="EMBL/GenBank/DDBJ databases">
        <title>Genomic Encyclopedia of Type Strains, Phase III (KMG-III): the genomes of soil and plant-associated and newly described type strains.</title>
        <authorList>
            <person name="Whitman W."/>
        </authorList>
    </citation>
    <scope>NUCLEOTIDE SEQUENCE</scope>
    <source>
        <strain evidence="6">ANL 6-2</strain>
    </source>
</reference>
<dbReference type="InterPro" id="IPR016202">
    <property type="entry name" value="DNase_I"/>
</dbReference>
<comment type="similarity">
    <text evidence="1">Belongs to the DNase I family.</text>
</comment>